<sequence>MLAHVPSLTHLAIEADSLFFDDNFFLDMTLTSASPAHLPRDEDIETLGLLPRLKSLDLTIRFLTYNTPGQDAPDPKFIINMIESRRNIHQQQDDTSISSDQTKSEQFRVPTTLDELCHFRIAAPIEDSSLPEDEKYRWHMNLNRLLQERLRAHVDRGLSFMQDLGPF</sequence>
<keyword evidence="2" id="KW-1185">Reference proteome</keyword>
<dbReference type="AlphaFoldDB" id="A0A4V4HBA1"/>
<dbReference type="Proteomes" id="UP000297245">
    <property type="component" value="Unassembled WGS sequence"/>
</dbReference>
<organism evidence="1 2">
    <name type="scientific">Dendrothele bispora (strain CBS 962.96)</name>
    <dbReference type="NCBI Taxonomy" id="1314807"/>
    <lineage>
        <taxon>Eukaryota</taxon>
        <taxon>Fungi</taxon>
        <taxon>Dikarya</taxon>
        <taxon>Basidiomycota</taxon>
        <taxon>Agaricomycotina</taxon>
        <taxon>Agaricomycetes</taxon>
        <taxon>Agaricomycetidae</taxon>
        <taxon>Agaricales</taxon>
        <taxon>Agaricales incertae sedis</taxon>
        <taxon>Dendrothele</taxon>
    </lineage>
</organism>
<name>A0A4V4HBA1_DENBC</name>
<proteinExistence type="predicted"/>
<evidence type="ECO:0000313" key="2">
    <source>
        <dbReference type="Proteomes" id="UP000297245"/>
    </source>
</evidence>
<protein>
    <submittedName>
        <fullName evidence="1">Uncharacterized protein</fullName>
    </submittedName>
</protein>
<gene>
    <name evidence="1" type="ORF">K435DRAFT_876531</name>
</gene>
<dbReference type="EMBL" id="ML180176">
    <property type="protein sequence ID" value="THU78535.1"/>
    <property type="molecule type" value="Genomic_DNA"/>
</dbReference>
<accession>A0A4V4HBA1</accession>
<reference evidence="1 2" key="1">
    <citation type="journal article" date="2019" name="Nat. Ecol. Evol.">
        <title>Megaphylogeny resolves global patterns of mushroom evolution.</title>
        <authorList>
            <person name="Varga T."/>
            <person name="Krizsan K."/>
            <person name="Foldi C."/>
            <person name="Dima B."/>
            <person name="Sanchez-Garcia M."/>
            <person name="Sanchez-Ramirez S."/>
            <person name="Szollosi G.J."/>
            <person name="Szarkandi J.G."/>
            <person name="Papp V."/>
            <person name="Albert L."/>
            <person name="Andreopoulos W."/>
            <person name="Angelini C."/>
            <person name="Antonin V."/>
            <person name="Barry K.W."/>
            <person name="Bougher N.L."/>
            <person name="Buchanan P."/>
            <person name="Buyck B."/>
            <person name="Bense V."/>
            <person name="Catcheside P."/>
            <person name="Chovatia M."/>
            <person name="Cooper J."/>
            <person name="Damon W."/>
            <person name="Desjardin D."/>
            <person name="Finy P."/>
            <person name="Geml J."/>
            <person name="Haridas S."/>
            <person name="Hughes K."/>
            <person name="Justo A."/>
            <person name="Karasinski D."/>
            <person name="Kautmanova I."/>
            <person name="Kiss B."/>
            <person name="Kocsube S."/>
            <person name="Kotiranta H."/>
            <person name="LaButti K.M."/>
            <person name="Lechner B.E."/>
            <person name="Liimatainen K."/>
            <person name="Lipzen A."/>
            <person name="Lukacs Z."/>
            <person name="Mihaltcheva S."/>
            <person name="Morgado L.N."/>
            <person name="Niskanen T."/>
            <person name="Noordeloos M.E."/>
            <person name="Ohm R.A."/>
            <person name="Ortiz-Santana B."/>
            <person name="Ovrebo C."/>
            <person name="Racz N."/>
            <person name="Riley R."/>
            <person name="Savchenko A."/>
            <person name="Shiryaev A."/>
            <person name="Soop K."/>
            <person name="Spirin V."/>
            <person name="Szebenyi C."/>
            <person name="Tomsovsky M."/>
            <person name="Tulloss R.E."/>
            <person name="Uehling J."/>
            <person name="Grigoriev I.V."/>
            <person name="Vagvolgyi C."/>
            <person name="Papp T."/>
            <person name="Martin F.M."/>
            <person name="Miettinen O."/>
            <person name="Hibbett D.S."/>
            <person name="Nagy L.G."/>
        </authorList>
    </citation>
    <scope>NUCLEOTIDE SEQUENCE [LARGE SCALE GENOMIC DNA]</scope>
    <source>
        <strain evidence="1 2">CBS 962.96</strain>
    </source>
</reference>
<evidence type="ECO:0000313" key="1">
    <source>
        <dbReference type="EMBL" id="THU78535.1"/>
    </source>
</evidence>